<dbReference type="PRINTS" id="PR00039">
    <property type="entry name" value="HTHLYSR"/>
</dbReference>
<feature type="domain" description="HTH lysR-type" evidence="5">
    <location>
        <begin position="2"/>
        <end position="59"/>
    </location>
</feature>
<comment type="similarity">
    <text evidence="1">Belongs to the LysR transcriptional regulatory family.</text>
</comment>
<accession>A0ABT3L019</accession>
<dbReference type="InterPro" id="IPR005119">
    <property type="entry name" value="LysR_subst-bd"/>
</dbReference>
<gene>
    <name evidence="6" type="ORF">D5039_20965</name>
</gene>
<dbReference type="Pfam" id="PF00126">
    <property type="entry name" value="HTH_1"/>
    <property type="match status" value="1"/>
</dbReference>
<evidence type="ECO:0000256" key="3">
    <source>
        <dbReference type="ARBA" id="ARBA00023125"/>
    </source>
</evidence>
<protein>
    <submittedName>
        <fullName evidence="6">LysR family transcriptional regulator</fullName>
    </submittedName>
</protein>
<evidence type="ECO:0000313" key="7">
    <source>
        <dbReference type="Proteomes" id="UP001208935"/>
    </source>
</evidence>
<reference evidence="7" key="1">
    <citation type="submission" date="2023-07" db="EMBL/GenBank/DDBJ databases">
        <title>Verminephrobacter genomes.</title>
        <authorList>
            <person name="Lund M.B."/>
        </authorList>
    </citation>
    <scope>NUCLEOTIDE SEQUENCE [LARGE SCALE GENOMIC DNA]</scope>
    <source>
        <strain evidence="7">AtM5-05</strain>
    </source>
</reference>
<keyword evidence="7" id="KW-1185">Reference proteome</keyword>
<comment type="caution">
    <text evidence="6">The sequence shown here is derived from an EMBL/GenBank/DDBJ whole genome shotgun (WGS) entry which is preliminary data.</text>
</comment>
<proteinExistence type="inferred from homology"/>
<name>A0ABT3L019_9BURK</name>
<dbReference type="InterPro" id="IPR000847">
    <property type="entry name" value="LysR_HTH_N"/>
</dbReference>
<evidence type="ECO:0000256" key="2">
    <source>
        <dbReference type="ARBA" id="ARBA00023015"/>
    </source>
</evidence>
<evidence type="ECO:0000256" key="1">
    <source>
        <dbReference type="ARBA" id="ARBA00009437"/>
    </source>
</evidence>
<dbReference type="PROSITE" id="PS50931">
    <property type="entry name" value="HTH_LYSR"/>
    <property type="match status" value="1"/>
</dbReference>
<dbReference type="CDD" id="cd05466">
    <property type="entry name" value="PBP2_LTTR_substrate"/>
    <property type="match status" value="1"/>
</dbReference>
<dbReference type="EMBL" id="QZCW01000005">
    <property type="protein sequence ID" value="MCW5323524.1"/>
    <property type="molecule type" value="Genomic_DNA"/>
</dbReference>
<dbReference type="PANTHER" id="PTHR30126:SF77">
    <property type="entry name" value="TRANSCRIPTIONAL REGULATORY PROTEIN"/>
    <property type="match status" value="1"/>
</dbReference>
<dbReference type="PANTHER" id="PTHR30126">
    <property type="entry name" value="HTH-TYPE TRANSCRIPTIONAL REGULATOR"/>
    <property type="match status" value="1"/>
</dbReference>
<dbReference type="InterPro" id="IPR036388">
    <property type="entry name" value="WH-like_DNA-bd_sf"/>
</dbReference>
<keyword evidence="2" id="KW-0805">Transcription regulation</keyword>
<dbReference type="SUPFAM" id="SSF53850">
    <property type="entry name" value="Periplasmic binding protein-like II"/>
    <property type="match status" value="1"/>
</dbReference>
<dbReference type="Gene3D" id="3.40.190.10">
    <property type="entry name" value="Periplasmic binding protein-like II"/>
    <property type="match status" value="2"/>
</dbReference>
<dbReference type="Gene3D" id="1.10.10.10">
    <property type="entry name" value="Winged helix-like DNA-binding domain superfamily/Winged helix DNA-binding domain"/>
    <property type="match status" value="1"/>
</dbReference>
<evidence type="ECO:0000256" key="4">
    <source>
        <dbReference type="ARBA" id="ARBA00023163"/>
    </source>
</evidence>
<dbReference type="Proteomes" id="UP001208935">
    <property type="component" value="Unassembled WGS sequence"/>
</dbReference>
<keyword evidence="3" id="KW-0238">DNA-binding</keyword>
<organism evidence="6 7">
    <name type="scientific">Verminephrobacter aporrectodeae subsp. tuberculatae</name>
    <dbReference type="NCBI Taxonomy" id="1110392"/>
    <lineage>
        <taxon>Bacteria</taxon>
        <taxon>Pseudomonadati</taxon>
        <taxon>Pseudomonadota</taxon>
        <taxon>Betaproteobacteria</taxon>
        <taxon>Burkholderiales</taxon>
        <taxon>Comamonadaceae</taxon>
        <taxon>Verminephrobacter</taxon>
    </lineage>
</organism>
<dbReference type="RefSeq" id="WP_265283339.1">
    <property type="nucleotide sequence ID" value="NZ_QZCW01000005.1"/>
</dbReference>
<keyword evidence="4" id="KW-0804">Transcription</keyword>
<dbReference type="Pfam" id="PF03466">
    <property type="entry name" value="LysR_substrate"/>
    <property type="match status" value="1"/>
</dbReference>
<evidence type="ECO:0000313" key="6">
    <source>
        <dbReference type="EMBL" id="MCW5323524.1"/>
    </source>
</evidence>
<evidence type="ECO:0000259" key="5">
    <source>
        <dbReference type="PROSITE" id="PS50931"/>
    </source>
</evidence>
<sequence length="316" mass="34848">MLSFKQLEAIYWASQLGTFAATAEKLHASESAISKRITELEGVFGVPLFDRTLRSARLTRCGEEVVETARAILDLRNQLFDRMGKAELAIRRFRVGVTELVALTWLPRLVEAFQREYPGVSLEPEVDLSLVLCAKLSAGAIDFAIVPPVFHEATTRAVALNDLELVWVCRPGLVPAGRVLSLAQLAQYPVLAQAGKSGVDAVYDQWFQKKRVVLRKIYAGNSLVSLASLTTSGIGVSYLPALYFRDLIERGQLQEIALKQAPPPVPYYGIFRANDEAAGFSERFAQICVRVCDFAKPAELALAGRLRASQRGRPKP</sequence>
<dbReference type="SUPFAM" id="SSF46785">
    <property type="entry name" value="Winged helix' DNA-binding domain"/>
    <property type="match status" value="1"/>
</dbReference>
<dbReference type="InterPro" id="IPR036390">
    <property type="entry name" value="WH_DNA-bd_sf"/>
</dbReference>